<dbReference type="SUPFAM" id="SSF55136">
    <property type="entry name" value="Probable bacterial effector-binding domain"/>
    <property type="match status" value="1"/>
</dbReference>
<evidence type="ECO:0000313" key="5">
    <source>
        <dbReference type="RefSeq" id="NP_001139159.1"/>
    </source>
</evidence>
<dbReference type="AGR" id="ZFIN:ZDB-GENE-030131-2524"/>
<keyword evidence="4" id="KW-1185">Reference proteome</keyword>
<dbReference type="PANTHER" id="PTHR11220:SF69">
    <property type="entry name" value="HEME-BINDING PROTEIN 2"/>
    <property type="match status" value="1"/>
</dbReference>
<evidence type="ECO:0000256" key="2">
    <source>
        <dbReference type="SAM" id="SignalP"/>
    </source>
</evidence>
<evidence type="ECO:0000313" key="6">
    <source>
        <dbReference type="ZFIN" id="ZDB-GENE-030131-2524"/>
    </source>
</evidence>
<name>F2XG12_DANRE</name>
<gene>
    <name evidence="3 5 6" type="primary">soul2</name>
    <name evidence="5" type="synonym">cb976</name>
    <name evidence="5" type="synonym">fc10e09</name>
    <name evidence="5" type="synonym">hepb2a</name>
    <name evidence="5" type="synonym">si:dkeyp-51c11.1</name>
    <name evidence="5" type="synonym">wu:fc10e09</name>
    <name evidence="5" type="synonym">wu:fc69a12</name>
</gene>
<proteinExistence type="evidence at transcript level"/>
<dbReference type="GeneID" id="557389"/>
<reference evidence="4" key="2">
    <citation type="journal article" date="2013" name="Nature">
        <title>The zebrafish reference genome sequence and its relationship to the human genome.</title>
        <authorList>
            <consortium name="Genome Reference Consortium Zebrafish"/>
            <person name="Howe K."/>
            <person name="Clark M.D."/>
            <person name="Torroja C.F."/>
            <person name="Torrance J."/>
            <person name="Berthelot C."/>
            <person name="Muffato M."/>
            <person name="Collins J.E."/>
            <person name="Humphray S."/>
            <person name="McLaren K."/>
            <person name="Matthews L."/>
            <person name="McLaren S."/>
            <person name="Sealy I."/>
            <person name="Caccamo M."/>
            <person name="Churcher C."/>
            <person name="Scott C."/>
            <person name="Barrett J.C."/>
            <person name="Koch R."/>
            <person name="Rauch G.J."/>
            <person name="White S."/>
            <person name="Chow W."/>
            <person name="Kilian B."/>
            <person name="Quintais L.T."/>
            <person name="Guerra-Assuncao J.A."/>
            <person name="Zhou Y."/>
            <person name="Gu Y."/>
            <person name="Yen J."/>
            <person name="Vogel J.H."/>
            <person name="Eyre T."/>
            <person name="Redmond S."/>
            <person name="Banerjee R."/>
            <person name="Chi J."/>
            <person name="Fu B."/>
            <person name="Langley E."/>
            <person name="Maguire S.F."/>
            <person name="Laird G.K."/>
            <person name="Lloyd D."/>
            <person name="Kenyon E."/>
            <person name="Donaldson S."/>
            <person name="Sehra H."/>
            <person name="Almeida-King J."/>
            <person name="Loveland J."/>
            <person name="Trevanion S."/>
            <person name="Jones M."/>
            <person name="Quail M."/>
            <person name="Willey D."/>
            <person name="Hunt A."/>
            <person name="Burton J."/>
            <person name="Sims S."/>
            <person name="McLay K."/>
            <person name="Plumb B."/>
            <person name="Davis J."/>
            <person name="Clee C."/>
            <person name="Oliver K."/>
            <person name="Clark R."/>
            <person name="Riddle C."/>
            <person name="Elliot D."/>
            <person name="Eliott D."/>
            <person name="Threadgold G."/>
            <person name="Harden G."/>
            <person name="Ware D."/>
            <person name="Begum S."/>
            <person name="Mortimore B."/>
            <person name="Mortimer B."/>
            <person name="Kerry G."/>
            <person name="Heath P."/>
            <person name="Phillimore B."/>
            <person name="Tracey A."/>
            <person name="Corby N."/>
            <person name="Dunn M."/>
            <person name="Johnson C."/>
            <person name="Wood J."/>
            <person name="Clark S."/>
            <person name="Pelan S."/>
            <person name="Griffiths G."/>
            <person name="Smith M."/>
            <person name="Glithero R."/>
            <person name="Howden P."/>
            <person name="Barker N."/>
            <person name="Lloyd C."/>
            <person name="Stevens C."/>
            <person name="Harley J."/>
            <person name="Holt K."/>
            <person name="Panagiotidis G."/>
            <person name="Lovell J."/>
            <person name="Beasley H."/>
            <person name="Henderson C."/>
            <person name="Gordon D."/>
            <person name="Auger K."/>
            <person name="Wright D."/>
            <person name="Collins J."/>
            <person name="Raisen C."/>
            <person name="Dyer L."/>
            <person name="Leung K."/>
            <person name="Robertson L."/>
            <person name="Ambridge K."/>
            <person name="Leongamornlert D."/>
            <person name="McGuire S."/>
            <person name="Gilderthorp R."/>
            <person name="Griffiths C."/>
            <person name="Manthravadi D."/>
            <person name="Nichol S."/>
            <person name="Barker G."/>
            <person name="Whitehead S."/>
            <person name="Kay M."/>
            <person name="Brown J."/>
            <person name="Murnane C."/>
            <person name="Gray E."/>
            <person name="Humphries M."/>
            <person name="Sycamore N."/>
            <person name="Barker D."/>
            <person name="Saunders D."/>
            <person name="Wallis J."/>
            <person name="Babbage A."/>
            <person name="Hammond S."/>
            <person name="Mashreghi-Mohammadi M."/>
            <person name="Barr L."/>
            <person name="Martin S."/>
            <person name="Wray P."/>
            <person name="Ellington A."/>
            <person name="Matthews N."/>
            <person name="Ellwood M."/>
            <person name="Woodmansey R."/>
            <person name="Clark G."/>
            <person name="Cooper J."/>
            <person name="Cooper J."/>
            <person name="Tromans A."/>
            <person name="Grafham D."/>
            <person name="Skuce C."/>
            <person name="Pandian R."/>
            <person name="Andrews R."/>
            <person name="Harrison E."/>
            <person name="Kimberley A."/>
            <person name="Garnett J."/>
            <person name="Fosker N."/>
            <person name="Hall R."/>
            <person name="Garner P."/>
            <person name="Kelly D."/>
            <person name="Bird C."/>
            <person name="Palmer S."/>
            <person name="Gehring I."/>
            <person name="Berger A."/>
            <person name="Dooley C.M."/>
            <person name="Ersan-Urun Z."/>
            <person name="Eser C."/>
            <person name="Geiger H."/>
            <person name="Geisler M."/>
            <person name="Karotki L."/>
            <person name="Kirn A."/>
            <person name="Konantz J."/>
            <person name="Konantz M."/>
            <person name="Oberlander M."/>
            <person name="Rudolph-Geiger S."/>
            <person name="Teucke M."/>
            <person name="Lanz C."/>
            <person name="Raddatz G."/>
            <person name="Osoegawa K."/>
            <person name="Zhu B."/>
            <person name="Rapp A."/>
            <person name="Widaa S."/>
            <person name="Langford C."/>
            <person name="Yang F."/>
            <person name="Schuster S.C."/>
            <person name="Carter N.P."/>
            <person name="Harrow J."/>
            <person name="Ning Z."/>
            <person name="Herrero J."/>
            <person name="Searle S.M."/>
            <person name="Enright A."/>
            <person name="Geisler R."/>
            <person name="Plasterk R.H."/>
            <person name="Lee C."/>
            <person name="Westerfield M."/>
            <person name="de Jong P.J."/>
            <person name="Zon L.I."/>
            <person name="Postlethwait J.H."/>
            <person name="Nusslein-Volhard C."/>
            <person name="Hubbard T.J."/>
            <person name="Roest Crollius H."/>
            <person name="Rogers J."/>
            <person name="Stemple D.L."/>
        </authorList>
    </citation>
    <scope>NUCLEOTIDE SEQUENCE [LARGE SCALE GENOMIC DNA]</scope>
</reference>
<dbReference type="OrthoDB" id="6424451at2759"/>
<accession>F2XG12</accession>
<sequence>MAMYVASALCLLVGLVCFTATECWQAPWFCHQKDCPVYTVVNQYGEIEERNYEMSNWITTDILSTGKDDVSTGFWKLYYFIQGQNKENKQIAMTRPVVVSVKDGAEGRRVSISVFQQDPNIPDPVDTTIRKTVVPAGTVYVRSFGGWPSDQDAQDNVQKLKEELKAAGKQFIEDQFEAAGYDSPLELLNRHNEVWVHAP</sequence>
<evidence type="ECO:0000313" key="3">
    <source>
        <dbReference type="EMBL" id="AEA50993.1"/>
    </source>
</evidence>
<dbReference type="Proteomes" id="UP000000437">
    <property type="component" value="Chromosome 13"/>
</dbReference>
<evidence type="ECO:0000313" key="4">
    <source>
        <dbReference type="Proteomes" id="UP000000437"/>
    </source>
</evidence>
<dbReference type="AlphaFoldDB" id="F2XG12"/>
<comment type="similarity">
    <text evidence="1">Belongs to the HEBP family.</text>
</comment>
<dbReference type="KEGG" id="dre:557389"/>
<dbReference type="InterPro" id="IPR006917">
    <property type="entry name" value="SOUL_heme-bd"/>
</dbReference>
<dbReference type="ZFIN" id="ZDB-GENE-030131-2524">
    <property type="gene designation" value="soul2"/>
</dbReference>
<reference evidence="5" key="5">
    <citation type="submission" date="2025-04" db="UniProtKB">
        <authorList>
            <consortium name="RefSeq"/>
        </authorList>
    </citation>
    <scope>IDENTIFICATION</scope>
    <source>
        <strain evidence="5">Tuebingen</strain>
    </source>
</reference>
<dbReference type="PANTHER" id="PTHR11220">
    <property type="entry name" value="HEME-BINDING PROTEIN-RELATED"/>
    <property type="match status" value="1"/>
</dbReference>
<dbReference type="Pfam" id="PF04832">
    <property type="entry name" value="SOUL"/>
    <property type="match status" value="1"/>
</dbReference>
<reference evidence="5" key="4">
    <citation type="journal article" date="2023" name="Sci. Rep.">
        <title>A temporal single cell transcriptome atlas of zebrafish anterior segment development.</title>
        <authorList>
            <person name="Vocking O."/>
            <person name="Famulski J.K."/>
        </authorList>
    </citation>
    <scope>NUCLEOTIDE SEQUENCE</scope>
    <source>
        <strain evidence="5">Tuebingen</strain>
    </source>
</reference>
<protein>
    <submittedName>
        <fullName evidence="3 5">SOUL2</fullName>
    </submittedName>
</protein>
<feature type="chain" id="PRO_5035035124" evidence="2 5">
    <location>
        <begin position="24"/>
        <end position="199"/>
    </location>
</feature>
<dbReference type="GO" id="GO:0020037">
    <property type="term" value="F:heme binding"/>
    <property type="evidence" value="ECO:0000318"/>
    <property type="project" value="GO_Central"/>
</dbReference>
<organism evidence="3">
    <name type="scientific">Danio rerio</name>
    <name type="common">Zebrafish</name>
    <name type="synonym">Brachydanio rerio</name>
    <dbReference type="NCBI Taxonomy" id="7955"/>
    <lineage>
        <taxon>Eukaryota</taxon>
        <taxon>Metazoa</taxon>
        <taxon>Chordata</taxon>
        <taxon>Craniata</taxon>
        <taxon>Vertebrata</taxon>
        <taxon>Euteleostomi</taxon>
        <taxon>Actinopterygii</taxon>
        <taxon>Neopterygii</taxon>
        <taxon>Teleostei</taxon>
        <taxon>Ostariophysi</taxon>
        <taxon>Cypriniformes</taxon>
        <taxon>Danionidae</taxon>
        <taxon>Danioninae</taxon>
        <taxon>Danio</taxon>
    </lineage>
</organism>
<dbReference type="Gene3D" id="3.20.80.10">
    <property type="entry name" value="Regulatory factor, effector binding domain"/>
    <property type="match status" value="1"/>
</dbReference>
<dbReference type="RefSeq" id="NP_001139159.1">
    <property type="nucleotide sequence ID" value="NM_001145687.1"/>
</dbReference>
<dbReference type="GO" id="GO:0005737">
    <property type="term" value="C:cytoplasm"/>
    <property type="evidence" value="ECO:0000318"/>
    <property type="project" value="GO_Central"/>
</dbReference>
<feature type="signal peptide" evidence="2">
    <location>
        <begin position="1"/>
        <end position="23"/>
    </location>
</feature>
<keyword evidence="2 5" id="KW-0732">Signal</keyword>
<dbReference type="CTD" id="557389"/>
<dbReference type="EMBL" id="HQ450692">
    <property type="protein sequence ID" value="AEA50993.1"/>
    <property type="molecule type" value="mRNA"/>
</dbReference>
<reference evidence="5" key="3">
    <citation type="journal article" date="2015" name="Nat. Commun.">
        <title>RFX transcription factors are essential for hearing in mice.</title>
        <authorList>
            <person name="Elkon R."/>
            <person name="Milon B."/>
            <person name="Morrison L."/>
            <person name="Shah M."/>
            <person name="Vijayakumar S."/>
            <person name="Racherla M."/>
            <person name="Leitch C.C."/>
            <person name="Silipino L."/>
            <person name="Hadi S."/>
            <person name="Weiss-Gayet M."/>
            <person name="Barras E."/>
            <person name="Schmid C.D."/>
            <person name="Ait-Lounis A."/>
            <person name="Barnes A."/>
            <person name="Song Y."/>
            <person name="Eisenman D.J."/>
            <person name="Eliyahu E."/>
            <person name="Frolenkov G.I."/>
            <person name="Strome S.E."/>
            <person name="Durand B."/>
            <person name="Zaghloul N.A."/>
            <person name="Jones S.M."/>
            <person name="Reith W."/>
            <person name="Hertzano R."/>
        </authorList>
    </citation>
    <scope>NUCLEOTIDE SEQUENCE</scope>
    <source>
        <strain evidence="5">Tuebingen</strain>
    </source>
</reference>
<reference evidence="3 5" key="1">
    <citation type="journal article" date="2011" name="Gene Expr. Patterns">
        <title>Identification and expression of soul/p22HBP genes in zebrafish.</title>
        <authorList>
            <person name="Fortunato A.E."/>
            <person name="Langellotto F."/>
            <person name="Sordino P."/>
        </authorList>
    </citation>
    <scope>NUCLEOTIDE SEQUENCE</scope>
    <source>
        <strain evidence="5">Tuebingen</strain>
    </source>
</reference>
<dbReference type="FunFam" id="3.20.80.10:FF:000015">
    <property type="entry name" value="Heme-binding protein soul2"/>
    <property type="match status" value="1"/>
</dbReference>
<dbReference type="InterPro" id="IPR011256">
    <property type="entry name" value="Reg_factor_effector_dom_sf"/>
</dbReference>
<evidence type="ECO:0000256" key="1">
    <source>
        <dbReference type="ARBA" id="ARBA00009817"/>
    </source>
</evidence>